<feature type="region of interest" description="Disordered" evidence="1">
    <location>
        <begin position="24"/>
        <end position="53"/>
    </location>
</feature>
<evidence type="ECO:0000256" key="1">
    <source>
        <dbReference type="SAM" id="MobiDB-lite"/>
    </source>
</evidence>
<dbReference type="AlphaFoldDB" id="A0A953HJX3"/>
<sequence length="53" mass="6026">MTQITSKLNELRLQGMSRSWESLVETRHHQDHPERRTGDIASGREIGSGTTSF</sequence>
<keyword evidence="3" id="KW-1185">Reference proteome</keyword>
<dbReference type="EMBL" id="JAHVHU010000003">
    <property type="protein sequence ID" value="MBY5957067.1"/>
    <property type="molecule type" value="Genomic_DNA"/>
</dbReference>
<name>A0A953HJX3_9BACT</name>
<protein>
    <submittedName>
        <fullName evidence="2">Uncharacterized protein</fullName>
    </submittedName>
</protein>
<evidence type="ECO:0000313" key="2">
    <source>
        <dbReference type="EMBL" id="MBY5957067.1"/>
    </source>
</evidence>
<reference evidence="2" key="1">
    <citation type="submission" date="2021-06" db="EMBL/GenBank/DDBJ databases">
        <title>44 bacteria genomes isolated from Dapeng, Shenzhen.</title>
        <authorList>
            <person name="Zheng W."/>
            <person name="Yu S."/>
            <person name="Huang Y."/>
        </authorList>
    </citation>
    <scope>NUCLEOTIDE SEQUENCE</scope>
    <source>
        <strain evidence="2">DP5N28-2</strain>
    </source>
</reference>
<accession>A0A953HJX3</accession>
<proteinExistence type="predicted"/>
<dbReference type="Proteomes" id="UP000753961">
    <property type="component" value="Unassembled WGS sequence"/>
</dbReference>
<feature type="compositionally biased region" description="Basic and acidic residues" evidence="1">
    <location>
        <begin position="24"/>
        <end position="38"/>
    </location>
</feature>
<gene>
    <name evidence="2" type="ORF">KUV50_02895</name>
</gene>
<evidence type="ECO:0000313" key="3">
    <source>
        <dbReference type="Proteomes" id="UP000753961"/>
    </source>
</evidence>
<dbReference type="RefSeq" id="WP_222578610.1">
    <property type="nucleotide sequence ID" value="NZ_JAHVHU010000003.1"/>
</dbReference>
<comment type="caution">
    <text evidence="2">The sequence shown here is derived from an EMBL/GenBank/DDBJ whole genome shotgun (WGS) entry which is preliminary data.</text>
</comment>
<organism evidence="2 3">
    <name type="scientific">Membranihabitans marinus</name>
    <dbReference type="NCBI Taxonomy" id="1227546"/>
    <lineage>
        <taxon>Bacteria</taxon>
        <taxon>Pseudomonadati</taxon>
        <taxon>Bacteroidota</taxon>
        <taxon>Saprospiria</taxon>
        <taxon>Saprospirales</taxon>
        <taxon>Saprospiraceae</taxon>
        <taxon>Membranihabitans</taxon>
    </lineage>
</organism>